<feature type="non-terminal residue" evidence="3">
    <location>
        <position position="602"/>
    </location>
</feature>
<evidence type="ECO:0000313" key="4">
    <source>
        <dbReference type="Proteomes" id="UP001189429"/>
    </source>
</evidence>
<proteinExistence type="predicted"/>
<feature type="compositionally biased region" description="Basic and acidic residues" evidence="1">
    <location>
        <begin position="384"/>
        <end position="393"/>
    </location>
</feature>
<accession>A0ABN9QNX7</accession>
<feature type="chain" id="PRO_5045747635" evidence="2">
    <location>
        <begin position="26"/>
        <end position="602"/>
    </location>
</feature>
<keyword evidence="4" id="KW-1185">Reference proteome</keyword>
<feature type="compositionally biased region" description="Basic and acidic residues" evidence="1">
    <location>
        <begin position="352"/>
        <end position="368"/>
    </location>
</feature>
<evidence type="ECO:0000256" key="1">
    <source>
        <dbReference type="SAM" id="MobiDB-lite"/>
    </source>
</evidence>
<comment type="caution">
    <text evidence="3">The sequence shown here is derived from an EMBL/GenBank/DDBJ whole genome shotgun (WGS) entry which is preliminary data.</text>
</comment>
<evidence type="ECO:0000313" key="3">
    <source>
        <dbReference type="EMBL" id="CAK0806670.1"/>
    </source>
</evidence>
<reference evidence="3" key="1">
    <citation type="submission" date="2023-10" db="EMBL/GenBank/DDBJ databases">
        <authorList>
            <person name="Chen Y."/>
            <person name="Shah S."/>
            <person name="Dougan E. K."/>
            <person name="Thang M."/>
            <person name="Chan C."/>
        </authorList>
    </citation>
    <scope>NUCLEOTIDE SEQUENCE [LARGE SCALE GENOMIC DNA]</scope>
</reference>
<feature type="signal peptide" evidence="2">
    <location>
        <begin position="1"/>
        <end position="25"/>
    </location>
</feature>
<evidence type="ECO:0000256" key="2">
    <source>
        <dbReference type="SAM" id="SignalP"/>
    </source>
</evidence>
<gene>
    <name evidence="3" type="ORF">PCOR1329_LOCUS12813</name>
</gene>
<dbReference type="Proteomes" id="UP001189429">
    <property type="component" value="Unassembled WGS sequence"/>
</dbReference>
<organism evidence="3 4">
    <name type="scientific">Prorocentrum cordatum</name>
    <dbReference type="NCBI Taxonomy" id="2364126"/>
    <lineage>
        <taxon>Eukaryota</taxon>
        <taxon>Sar</taxon>
        <taxon>Alveolata</taxon>
        <taxon>Dinophyceae</taxon>
        <taxon>Prorocentrales</taxon>
        <taxon>Prorocentraceae</taxon>
        <taxon>Prorocentrum</taxon>
    </lineage>
</organism>
<sequence>MSFHIKMILMLSIAVLFFVTRMVDNAHWLSALDGVVGESPLDDDWPSVLDGLDTDHCSAEAGQVQADDWRAQLDDISVASVDEDNMSVDSPQLALVEVPKVELHDITRVVHVSKCTPDEELDESAKTVAEYLMENDPLTGRFTDSAMAVGEARSKCRGRMKLMSACALKVERNIWTHAEKLLVDASATSDRLQLIFYVEYASYDSTDFCLTSSQKVTETLVDGPALHGRDAGDGGELGQMSTIELDEATVGTKKILHMDTNVLLLLKIDGRYAILRGNMLSWLQVCDRNSAANYKTWTGADIAFRDVGLPMNIHGLFVDTYMSFLDVEYGGEVLDGKPAELPVPPLALMGEQRGDHQDGVAEAEQARDDADDQVPGAASGAQAKKPDHPRKAFADQSKAFRGQARDWLVTEPSIKLLFFRSVLSPIKRFLEMELEMASEEWEMKQDSALLAQVGNTAVLGGRNWPLMSVARQTLEHECFAAISKCSKSLEVDCLPEDHVTLESQAMLCKQLSRQGCCVYQFGAAIGAQFPFKLFLLLDDVGVEAGVLASCRSSRDQSSDDFAEYCKDQPGGLTSEQALHELSLVVMASKTSTVLLETRNAQI</sequence>
<keyword evidence="2" id="KW-0732">Signal</keyword>
<dbReference type="EMBL" id="CAUYUJ010003764">
    <property type="protein sequence ID" value="CAK0806670.1"/>
    <property type="molecule type" value="Genomic_DNA"/>
</dbReference>
<protein>
    <submittedName>
        <fullName evidence="3">Uncharacterized protein</fullName>
    </submittedName>
</protein>
<name>A0ABN9QNX7_9DINO</name>
<feature type="region of interest" description="Disordered" evidence="1">
    <location>
        <begin position="349"/>
        <end position="396"/>
    </location>
</feature>